<dbReference type="Proteomes" id="UP000583944">
    <property type="component" value="Unassembled WGS sequence"/>
</dbReference>
<sequence length="444" mass="47915">MATQSYYGGYSLIRSSAYTANSNGCGNSCSSKNASSTKDGTRTAGLARMNFASCNSDWMPSLATSSAAEVRSTVMPVDAVGDVASSASAPTRTPLIQALLAMQNFYRGVPLCVTNTTARNASTTTTVTHPAAPSAKMEKFVAATTAEVSKRAEAKKMLPTIPMPIGGDTWTALSDTVLAAKTGVVASRHALKRPVAPMAVGVTDADLDREMRSTRKGPEPLFRDLLAFSSPSETPTQSAFACNTNNSKRREPVPADELFSSQQHKQEQKQHCPVPPAPISVSPLLSPNRENSLAPEENSQMFQKQSEAPGGFYDEGHYALRSSPKELQMGLASFSSTPEERQQEKSTIPVFSGGINGASRQGIQRNQLLREGDEDKPLFDEEDEDALEHIRQVINIVLSVNASENASADTDASCKPKKGLEFGMEWLNTRYHQSEQQNSFFQGF</sequence>
<feature type="region of interest" description="Disordered" evidence="1">
    <location>
        <begin position="229"/>
        <end position="317"/>
    </location>
</feature>
<evidence type="ECO:0000313" key="2">
    <source>
        <dbReference type="EMBL" id="KAF5224922.1"/>
    </source>
</evidence>
<feature type="compositionally biased region" description="Polar residues" evidence="1">
    <location>
        <begin position="283"/>
        <end position="306"/>
    </location>
</feature>
<accession>A0A7J6YEA2</accession>
<organism evidence="2 3">
    <name type="scientific">Trypanosoma cruzi</name>
    <dbReference type="NCBI Taxonomy" id="5693"/>
    <lineage>
        <taxon>Eukaryota</taxon>
        <taxon>Discoba</taxon>
        <taxon>Euglenozoa</taxon>
        <taxon>Kinetoplastea</taxon>
        <taxon>Metakinetoplastina</taxon>
        <taxon>Trypanosomatida</taxon>
        <taxon>Trypanosomatidae</taxon>
        <taxon>Trypanosoma</taxon>
        <taxon>Schizotrypanum</taxon>
    </lineage>
</organism>
<dbReference type="AlphaFoldDB" id="A0A7J6YEA2"/>
<comment type="caution">
    <text evidence="2">The sequence shown here is derived from an EMBL/GenBank/DDBJ whole genome shotgun (WGS) entry which is preliminary data.</text>
</comment>
<dbReference type="VEuPathDB" id="TriTrypDB:ECC02_001855"/>
<gene>
    <name evidence="2" type="ORF">ECC02_001855</name>
</gene>
<reference evidence="2 3" key="1">
    <citation type="journal article" date="2019" name="Genome Biol. Evol.">
        <title>Nanopore Sequencing Significantly Improves Genome Assembly of the Protozoan Parasite Trypanosoma cruzi.</title>
        <authorList>
            <person name="Diaz-Viraque F."/>
            <person name="Pita S."/>
            <person name="Greif G."/>
            <person name="de Souza R.C.M."/>
            <person name="Iraola G."/>
            <person name="Robello C."/>
        </authorList>
    </citation>
    <scope>NUCLEOTIDE SEQUENCE [LARGE SCALE GENOMIC DNA]</scope>
    <source>
        <strain evidence="2 3">Berenice</strain>
    </source>
</reference>
<proteinExistence type="predicted"/>
<feature type="compositionally biased region" description="Polar residues" evidence="1">
    <location>
        <begin position="229"/>
        <end position="246"/>
    </location>
</feature>
<feature type="region of interest" description="Disordered" evidence="1">
    <location>
        <begin position="333"/>
        <end position="359"/>
    </location>
</feature>
<dbReference type="EMBL" id="JABDHM010000009">
    <property type="protein sequence ID" value="KAF5224922.1"/>
    <property type="molecule type" value="Genomic_DNA"/>
</dbReference>
<name>A0A7J6YEA2_TRYCR</name>
<evidence type="ECO:0000313" key="3">
    <source>
        <dbReference type="Proteomes" id="UP000583944"/>
    </source>
</evidence>
<dbReference type="VEuPathDB" id="TriTrypDB:BCY84_10820"/>
<protein>
    <submittedName>
        <fullName evidence="2">Uncharacterized protein</fullName>
    </submittedName>
</protein>
<evidence type="ECO:0000256" key="1">
    <source>
        <dbReference type="SAM" id="MobiDB-lite"/>
    </source>
</evidence>